<dbReference type="EMBL" id="HACG01018803">
    <property type="protein sequence ID" value="CEK65668.1"/>
    <property type="molecule type" value="Transcribed_RNA"/>
</dbReference>
<protein>
    <submittedName>
        <fullName evidence="1">Uncharacterized protein</fullName>
    </submittedName>
</protein>
<gene>
    <name evidence="1" type="primary">ORF55819</name>
</gene>
<dbReference type="AlphaFoldDB" id="A0A0B6ZB06"/>
<reference evidence="1" key="1">
    <citation type="submission" date="2014-12" db="EMBL/GenBank/DDBJ databases">
        <title>Insight into the proteome of Arion vulgaris.</title>
        <authorList>
            <person name="Aradska J."/>
            <person name="Bulat T."/>
            <person name="Smidak R."/>
            <person name="Sarate P."/>
            <person name="Gangsoo J."/>
            <person name="Sialana F."/>
            <person name="Bilban M."/>
            <person name="Lubec G."/>
        </authorList>
    </citation>
    <scope>NUCLEOTIDE SEQUENCE</scope>
    <source>
        <tissue evidence="1">Skin</tissue>
    </source>
</reference>
<feature type="non-terminal residue" evidence="1">
    <location>
        <position position="58"/>
    </location>
</feature>
<name>A0A0B6ZB06_9EUPU</name>
<accession>A0A0B6ZB06</accession>
<proteinExistence type="predicted"/>
<sequence>MLDLRRDNARKYFVYDKKNAKKYFTYQWCFTARIVFHNNLRSPTAHLWLLSNQTAHLL</sequence>
<evidence type="ECO:0000313" key="1">
    <source>
        <dbReference type="EMBL" id="CEK65668.1"/>
    </source>
</evidence>
<organism evidence="1">
    <name type="scientific">Arion vulgaris</name>
    <dbReference type="NCBI Taxonomy" id="1028688"/>
    <lineage>
        <taxon>Eukaryota</taxon>
        <taxon>Metazoa</taxon>
        <taxon>Spiralia</taxon>
        <taxon>Lophotrochozoa</taxon>
        <taxon>Mollusca</taxon>
        <taxon>Gastropoda</taxon>
        <taxon>Heterobranchia</taxon>
        <taxon>Euthyneura</taxon>
        <taxon>Panpulmonata</taxon>
        <taxon>Eupulmonata</taxon>
        <taxon>Stylommatophora</taxon>
        <taxon>Helicina</taxon>
        <taxon>Arionoidea</taxon>
        <taxon>Arionidae</taxon>
        <taxon>Arion</taxon>
    </lineage>
</organism>